<feature type="transmembrane region" description="Helical" evidence="7">
    <location>
        <begin position="131"/>
        <end position="163"/>
    </location>
</feature>
<dbReference type="InterPro" id="IPR000515">
    <property type="entry name" value="MetI-like"/>
</dbReference>
<dbReference type="Proteomes" id="UP000187074">
    <property type="component" value="Unassembled WGS sequence"/>
</dbReference>
<evidence type="ECO:0000313" key="10">
    <source>
        <dbReference type="Proteomes" id="UP000187074"/>
    </source>
</evidence>
<evidence type="ECO:0000259" key="8">
    <source>
        <dbReference type="PROSITE" id="PS50928"/>
    </source>
</evidence>
<dbReference type="PANTHER" id="PTHR30465:SF0">
    <property type="entry name" value="OLIGOPEPTIDE TRANSPORT SYSTEM PERMEASE PROTEIN APPB"/>
    <property type="match status" value="1"/>
</dbReference>
<comment type="similarity">
    <text evidence="7">Belongs to the binding-protein-dependent transport system permease family.</text>
</comment>
<dbReference type="PANTHER" id="PTHR30465">
    <property type="entry name" value="INNER MEMBRANE ABC TRANSPORTER"/>
    <property type="match status" value="1"/>
</dbReference>
<name>A0A1R1AQ06_PAELA</name>
<protein>
    <submittedName>
        <fullName evidence="9">Diguanylate cyclase</fullName>
    </submittedName>
</protein>
<evidence type="ECO:0000256" key="7">
    <source>
        <dbReference type="RuleBase" id="RU363032"/>
    </source>
</evidence>
<dbReference type="Gene3D" id="1.10.3720.10">
    <property type="entry name" value="MetI-like"/>
    <property type="match status" value="1"/>
</dbReference>
<dbReference type="CDD" id="cd06261">
    <property type="entry name" value="TM_PBP2"/>
    <property type="match status" value="1"/>
</dbReference>
<feature type="transmembrane region" description="Helical" evidence="7">
    <location>
        <begin position="288"/>
        <end position="310"/>
    </location>
</feature>
<dbReference type="SUPFAM" id="SSF161098">
    <property type="entry name" value="MetI-like"/>
    <property type="match status" value="1"/>
</dbReference>
<feature type="transmembrane region" description="Helical" evidence="7">
    <location>
        <begin position="183"/>
        <end position="206"/>
    </location>
</feature>
<keyword evidence="6 7" id="KW-0472">Membrane</keyword>
<feature type="domain" description="ABC transmembrane type-1" evidence="8">
    <location>
        <begin position="95"/>
        <end position="306"/>
    </location>
</feature>
<evidence type="ECO:0000256" key="6">
    <source>
        <dbReference type="ARBA" id="ARBA00023136"/>
    </source>
</evidence>
<evidence type="ECO:0000256" key="3">
    <source>
        <dbReference type="ARBA" id="ARBA00022475"/>
    </source>
</evidence>
<dbReference type="OrthoDB" id="24153at2"/>
<evidence type="ECO:0000256" key="4">
    <source>
        <dbReference type="ARBA" id="ARBA00022692"/>
    </source>
</evidence>
<keyword evidence="4 7" id="KW-0812">Transmembrane</keyword>
<organism evidence="9 10">
    <name type="scientific">Paenibacillus lautus</name>
    <name type="common">Bacillus lautus</name>
    <dbReference type="NCBI Taxonomy" id="1401"/>
    <lineage>
        <taxon>Bacteria</taxon>
        <taxon>Bacillati</taxon>
        <taxon>Bacillota</taxon>
        <taxon>Bacilli</taxon>
        <taxon>Bacillales</taxon>
        <taxon>Paenibacillaceae</taxon>
        <taxon>Paenibacillus</taxon>
    </lineage>
</organism>
<keyword evidence="2 7" id="KW-0813">Transport</keyword>
<dbReference type="EMBL" id="MRTF01000017">
    <property type="protein sequence ID" value="OME87633.1"/>
    <property type="molecule type" value="Genomic_DNA"/>
</dbReference>
<dbReference type="GO" id="GO:0055085">
    <property type="term" value="P:transmembrane transport"/>
    <property type="evidence" value="ECO:0007669"/>
    <property type="project" value="InterPro"/>
</dbReference>
<dbReference type="STRING" id="1401.BK123_31575"/>
<sequence>MKQYIIRRLLQIIPTMIGISILIFAISAMVPGDYITAMDNPTMTAEKAAQLREIYGLDKPPVERYFTWAGNMLKGNLGDSLQHKQPVTAVMGNYVWNSFFIAVFSLILSWIIAIFAGVFSAKFQYSLFDKLVTLFIFLCMSLPSFFIGLLLIKIFALDLGWFPVGGMKTSGMNGNTWQQLVDIAWHMFLPVTVLTMLSTGSLTRYFRTSMLEVIRQDYIRTARAKGLKERTVIFKHALRNAMLPAITLMGFELPGLFGGAIILEKIFIWPGVGQVYLESISMRDYPFMLGFTIFISVLTLLGNLLSDVLYGAADPRIRLK</sequence>
<dbReference type="RefSeq" id="WP_076326280.1">
    <property type="nucleotide sequence ID" value="NZ_JBCNGN010000010.1"/>
</dbReference>
<comment type="caution">
    <text evidence="9">The sequence shown here is derived from an EMBL/GenBank/DDBJ whole genome shotgun (WGS) entry which is preliminary data.</text>
</comment>
<dbReference type="AlphaFoldDB" id="A0A1R1AQ06"/>
<dbReference type="Pfam" id="PF00528">
    <property type="entry name" value="BPD_transp_1"/>
    <property type="match status" value="1"/>
</dbReference>
<dbReference type="PROSITE" id="PS50928">
    <property type="entry name" value="ABC_TM1"/>
    <property type="match status" value="1"/>
</dbReference>
<dbReference type="GO" id="GO:0005886">
    <property type="term" value="C:plasma membrane"/>
    <property type="evidence" value="ECO:0007669"/>
    <property type="project" value="UniProtKB-SubCell"/>
</dbReference>
<feature type="transmembrane region" description="Helical" evidence="7">
    <location>
        <begin position="245"/>
        <end position="268"/>
    </location>
</feature>
<reference evidence="9 10" key="1">
    <citation type="submission" date="2016-11" db="EMBL/GenBank/DDBJ databases">
        <title>Paenibacillus species isolates.</title>
        <authorList>
            <person name="Beno S.M."/>
        </authorList>
    </citation>
    <scope>NUCLEOTIDE SEQUENCE [LARGE SCALE GENOMIC DNA]</scope>
    <source>
        <strain evidence="9 10">FSL F4-0100</strain>
    </source>
</reference>
<dbReference type="InterPro" id="IPR045621">
    <property type="entry name" value="BPD_transp_1_N"/>
</dbReference>
<evidence type="ECO:0000256" key="5">
    <source>
        <dbReference type="ARBA" id="ARBA00022989"/>
    </source>
</evidence>
<accession>A0A1R1AQ06</accession>
<evidence type="ECO:0000256" key="1">
    <source>
        <dbReference type="ARBA" id="ARBA00004651"/>
    </source>
</evidence>
<feature type="transmembrane region" description="Helical" evidence="7">
    <location>
        <begin position="12"/>
        <end position="30"/>
    </location>
</feature>
<evidence type="ECO:0000313" key="9">
    <source>
        <dbReference type="EMBL" id="OME87633.1"/>
    </source>
</evidence>
<evidence type="ECO:0000256" key="2">
    <source>
        <dbReference type="ARBA" id="ARBA00022448"/>
    </source>
</evidence>
<dbReference type="InterPro" id="IPR035906">
    <property type="entry name" value="MetI-like_sf"/>
</dbReference>
<feature type="transmembrane region" description="Helical" evidence="7">
    <location>
        <begin position="94"/>
        <end position="119"/>
    </location>
</feature>
<proteinExistence type="inferred from homology"/>
<gene>
    <name evidence="9" type="ORF">BK123_31575</name>
</gene>
<keyword evidence="3" id="KW-1003">Cell membrane</keyword>
<keyword evidence="5 7" id="KW-1133">Transmembrane helix</keyword>
<comment type="subcellular location">
    <subcellularLocation>
        <location evidence="1 7">Cell membrane</location>
        <topology evidence="1 7">Multi-pass membrane protein</topology>
    </subcellularLocation>
</comment>
<dbReference type="Pfam" id="PF19300">
    <property type="entry name" value="BPD_transp_1_N"/>
    <property type="match status" value="1"/>
</dbReference>